<protein>
    <submittedName>
        <fullName evidence="2">Ligand-binding SRPBCC domain-containing protein</fullName>
    </submittedName>
</protein>
<dbReference type="AlphaFoldDB" id="A0A1I6SJ60"/>
<dbReference type="RefSeq" id="WP_092905138.1">
    <property type="nucleotide sequence ID" value="NZ_FOZS01000002.1"/>
</dbReference>
<proteinExistence type="predicted"/>
<keyword evidence="3" id="KW-1185">Reference proteome</keyword>
<dbReference type="InterPro" id="IPR023393">
    <property type="entry name" value="START-like_dom_sf"/>
</dbReference>
<sequence>MATYQRETRVRAPLEDVWEFHSSISGLEALTPDWLNLRVESVVGPDGDRDPPVLAAGTGVSLSIRPFGVGPRQRWRSVITARERSDGSAYFRDEMIDGPFETWVHTHSFHADGDETILRDHVEYALPFGVVGDAVTPFSRIGFEPMFRIRHGRTKDRLESPH</sequence>
<accession>A0A1I6SJ60</accession>
<dbReference type="EMBL" id="FOZS01000002">
    <property type="protein sequence ID" value="SFS77011.1"/>
    <property type="molecule type" value="Genomic_DNA"/>
</dbReference>
<reference evidence="3" key="1">
    <citation type="submission" date="2016-10" db="EMBL/GenBank/DDBJ databases">
        <authorList>
            <person name="Varghese N."/>
            <person name="Submissions S."/>
        </authorList>
    </citation>
    <scope>NUCLEOTIDE SEQUENCE [LARGE SCALE GENOMIC DNA]</scope>
    <source>
        <strain evidence="3">DSM 22427</strain>
    </source>
</reference>
<gene>
    <name evidence="2" type="ORF">SAMN04488556_2719</name>
</gene>
<dbReference type="SUPFAM" id="SSF55961">
    <property type="entry name" value="Bet v1-like"/>
    <property type="match status" value="1"/>
</dbReference>
<evidence type="ECO:0000313" key="2">
    <source>
        <dbReference type="EMBL" id="SFS77011.1"/>
    </source>
</evidence>
<evidence type="ECO:0000313" key="3">
    <source>
        <dbReference type="Proteomes" id="UP000199199"/>
    </source>
</evidence>
<evidence type="ECO:0000259" key="1">
    <source>
        <dbReference type="Pfam" id="PF03364"/>
    </source>
</evidence>
<dbReference type="CDD" id="cd07820">
    <property type="entry name" value="SRPBCC_3"/>
    <property type="match status" value="1"/>
</dbReference>
<dbReference type="OrthoDB" id="10357at2157"/>
<dbReference type="InterPro" id="IPR005031">
    <property type="entry name" value="COQ10_START"/>
</dbReference>
<dbReference type="Pfam" id="PF03364">
    <property type="entry name" value="Polyketide_cyc"/>
    <property type="match status" value="1"/>
</dbReference>
<feature type="domain" description="Coenzyme Q-binding protein COQ10 START" evidence="1">
    <location>
        <begin position="10"/>
        <end position="137"/>
    </location>
</feature>
<dbReference type="Proteomes" id="UP000199199">
    <property type="component" value="Unassembled WGS sequence"/>
</dbReference>
<name>A0A1I6SJ60_9EURY</name>
<dbReference type="Gene3D" id="3.30.530.20">
    <property type="match status" value="1"/>
</dbReference>
<organism evidence="2 3">
    <name type="scientific">Halostagnicola kamekurae</name>
    <dbReference type="NCBI Taxonomy" id="619731"/>
    <lineage>
        <taxon>Archaea</taxon>
        <taxon>Methanobacteriati</taxon>
        <taxon>Methanobacteriota</taxon>
        <taxon>Stenosarchaea group</taxon>
        <taxon>Halobacteria</taxon>
        <taxon>Halobacteriales</taxon>
        <taxon>Natrialbaceae</taxon>
        <taxon>Halostagnicola</taxon>
    </lineage>
</organism>